<feature type="domain" description="EF-hand" evidence="2">
    <location>
        <begin position="15"/>
        <end position="44"/>
    </location>
</feature>
<proteinExistence type="predicted"/>
<keyword evidence="3" id="KW-1185">Reference proteome</keyword>
<dbReference type="Proteomes" id="UP000694888">
    <property type="component" value="Unplaced"/>
</dbReference>
<reference evidence="4" key="1">
    <citation type="submission" date="2025-08" db="UniProtKB">
        <authorList>
            <consortium name="RefSeq"/>
        </authorList>
    </citation>
    <scope>IDENTIFICATION</scope>
</reference>
<gene>
    <name evidence="4" type="primary">LOC101862273</name>
</gene>
<accession>A0ABM1VU16</accession>
<evidence type="ECO:0000259" key="2">
    <source>
        <dbReference type="PROSITE" id="PS50222"/>
    </source>
</evidence>
<name>A0ABM1VU16_APLCA</name>
<dbReference type="GeneID" id="101862273"/>
<protein>
    <submittedName>
        <fullName evidence="4">Uncharacterized protein LOC101862273</fullName>
    </submittedName>
</protein>
<evidence type="ECO:0000313" key="4">
    <source>
        <dbReference type="RefSeq" id="XP_035825908.1"/>
    </source>
</evidence>
<dbReference type="RefSeq" id="XP_035825908.1">
    <property type="nucleotide sequence ID" value="XM_035970015.1"/>
</dbReference>
<evidence type="ECO:0000313" key="3">
    <source>
        <dbReference type="Proteomes" id="UP000694888"/>
    </source>
</evidence>
<organism evidence="3 4">
    <name type="scientific">Aplysia californica</name>
    <name type="common">California sea hare</name>
    <dbReference type="NCBI Taxonomy" id="6500"/>
    <lineage>
        <taxon>Eukaryota</taxon>
        <taxon>Metazoa</taxon>
        <taxon>Spiralia</taxon>
        <taxon>Lophotrochozoa</taxon>
        <taxon>Mollusca</taxon>
        <taxon>Gastropoda</taxon>
        <taxon>Heterobranchia</taxon>
        <taxon>Euthyneura</taxon>
        <taxon>Tectipleura</taxon>
        <taxon>Aplysiida</taxon>
        <taxon>Aplysioidea</taxon>
        <taxon>Aplysiidae</taxon>
        <taxon>Aplysia</taxon>
    </lineage>
</organism>
<feature type="region of interest" description="Disordered" evidence="1">
    <location>
        <begin position="112"/>
        <end position="146"/>
    </location>
</feature>
<dbReference type="Gene3D" id="1.10.238.10">
    <property type="entry name" value="EF-hand"/>
    <property type="match status" value="1"/>
</dbReference>
<evidence type="ECO:0000256" key="1">
    <source>
        <dbReference type="SAM" id="MobiDB-lite"/>
    </source>
</evidence>
<dbReference type="PROSITE" id="PS50222">
    <property type="entry name" value="EF_HAND_2"/>
    <property type="match status" value="1"/>
</dbReference>
<feature type="compositionally biased region" description="Basic and acidic residues" evidence="1">
    <location>
        <begin position="113"/>
        <end position="131"/>
    </location>
</feature>
<sequence>MGIQNFPVWLRLLPKKIFQMIDRNNDLEVGPTELIAFYRDMVRIPADVAEARALDAYEQMTDGGRYTLDIDSYEMVFSNFLIGRTPFGPGRHIFGCWEHNIAHFELIMPATEEEARQSPRSGEKKGVEGDKSSIPWQKPRPRTRKL</sequence>
<dbReference type="InterPro" id="IPR002048">
    <property type="entry name" value="EF_hand_dom"/>
</dbReference>